<dbReference type="EMBL" id="RAWE01000046">
    <property type="protein sequence ID" value="RKH03042.1"/>
    <property type="molecule type" value="Genomic_DNA"/>
</dbReference>
<accession>A0A3A8KKS7</accession>
<comment type="caution">
    <text evidence="1">The sequence shown here is derived from an EMBL/GenBank/DDBJ whole genome shotgun (WGS) entry which is preliminary data.</text>
</comment>
<dbReference type="OrthoDB" id="5492468at2"/>
<reference evidence="2" key="1">
    <citation type="submission" date="2018-09" db="EMBL/GenBank/DDBJ databases">
        <authorList>
            <person name="Livingstone P.G."/>
            <person name="Whitworth D.E."/>
        </authorList>
    </citation>
    <scope>NUCLEOTIDE SEQUENCE [LARGE SCALE GENOMIC DNA]</scope>
    <source>
        <strain evidence="2">CA043D</strain>
    </source>
</reference>
<keyword evidence="2" id="KW-1185">Reference proteome</keyword>
<gene>
    <name evidence="1" type="ORF">D7X32_15105</name>
</gene>
<evidence type="ECO:0000313" key="2">
    <source>
        <dbReference type="Proteomes" id="UP000268313"/>
    </source>
</evidence>
<evidence type="ECO:0000313" key="1">
    <source>
        <dbReference type="EMBL" id="RKH03042.1"/>
    </source>
</evidence>
<proteinExistence type="predicted"/>
<protein>
    <submittedName>
        <fullName evidence="1">Uncharacterized protein</fullName>
    </submittedName>
</protein>
<name>A0A3A8KKS7_9BACT</name>
<sequence length="313" mass="32361">MSWQFSRKEVASGDTATFDFSGDVGLALYGISRFDINFATKASGGNLGGSPISGFGVKLTRENAGENSKRQVKVKAEVTGTPLSSATVWITVIAWVGGASSTRYVVSGEELATGQMSRPQAVVAWPEFSAAALSGFKLDFASGSHNVGGVGASAGISASLTDPGSAYVTGAGTLTGKGASNCTVSPSGLVLGEAEENAWFGLVADESTYTVNDTNWGKTTLRVETGAPVPLRHAAVLLQSFYGRFSATNLSTSPLSSVTMGAGEPVAVPASPGVFEFESTRWLADCTTIVRTGTEIYTEAQTYSAVYLWAVLG</sequence>
<organism evidence="1 2">
    <name type="scientific">Corallococcus carmarthensis</name>
    <dbReference type="NCBI Taxonomy" id="2316728"/>
    <lineage>
        <taxon>Bacteria</taxon>
        <taxon>Pseudomonadati</taxon>
        <taxon>Myxococcota</taxon>
        <taxon>Myxococcia</taxon>
        <taxon>Myxococcales</taxon>
        <taxon>Cystobacterineae</taxon>
        <taxon>Myxococcaceae</taxon>
        <taxon>Corallococcus</taxon>
    </lineage>
</organism>
<dbReference type="AlphaFoldDB" id="A0A3A8KKS7"/>
<dbReference type="Proteomes" id="UP000268313">
    <property type="component" value="Unassembled WGS sequence"/>
</dbReference>
<dbReference type="RefSeq" id="WP_120603247.1">
    <property type="nucleotide sequence ID" value="NZ_JABFJX010000231.1"/>
</dbReference>